<feature type="compositionally biased region" description="Polar residues" evidence="1">
    <location>
        <begin position="888"/>
        <end position="915"/>
    </location>
</feature>
<dbReference type="AlphaFoldDB" id="A0A8H5FCS6"/>
<protein>
    <submittedName>
        <fullName evidence="3">Uncharacterized protein</fullName>
    </submittedName>
</protein>
<feature type="transmembrane region" description="Helical" evidence="2">
    <location>
        <begin position="366"/>
        <end position="385"/>
    </location>
</feature>
<feature type="compositionally biased region" description="Pro residues" evidence="1">
    <location>
        <begin position="954"/>
        <end position="977"/>
    </location>
</feature>
<feature type="compositionally biased region" description="Basic and acidic residues" evidence="1">
    <location>
        <begin position="766"/>
        <end position="776"/>
    </location>
</feature>
<sequence length="1003" mass="109621">MSTRPLSATFNRQEPEARYGYQSAPNRSNYSGFVPPPQVSEALGAFLSSAPTTNPRRRDDESMYGGETAVPGGNLARMDSYASARPSGRYHQNPFYTFPAQILPFEDNSPLYRRGTARGAPSVYDAPGYGARDPYRAGNARRRQQVPDDLTFDNIAPTGAEPPQAVYAPKPYQTPASYAPQYQSAPQAHSSAPAAYPHYAPSQQLPPLAASAPSAYVPQYQSAPQPHTGSAPAAYPPFAPSQQLPAHAASAPSAYYPGAGTPPRAQSPQRRPGVGGRTSYYGRIDEPSSSPAPVPAPLDDRLHPLTPIYEGAEHTEPAAFNPYVEPEFPPSQQVLYHTGSGFGTVAEFDGADDDATITRRPWWSRVWSFFANAAIILCLPLILPYRVVRRCFGSREYHEVGGSISRVDRVVAHASRIPHALYHHILLRLPSLYFSRVARIFEEADLSLGALKTMALESASQNKPIHTLHYSFETRNMPPAYESLKHAWEDFINNLLREWKTFNLISVLLLSAILTILQIDAAATDPFTRYFALSSLVCALISLLYGCIYIIRFGTMRKPYKAAEWALEAKKSRTVFYWNVWVLLAMPAVYLAWSLLLFICCIMAFVWRTGTDVTSSDPATLSHNAVLAHMILRTVVSGILALGCIYGVLIGATFQRYGQRMDRAWRARIDGWIAEKAKAALEDYQYASAPAPEGIPHGSQPYTSYPPPFVPRATSPNEAVASEKSQHMDVPPQSSEKSSNTLPERPTGSPFPPGTIPPYQPYRPPPAKEEGDKDASDSESGDGGGGVDDDIMAAIAANYLRQETEVTAQALLEAREKKTQSTELLTPMVKTPGPLVLPPRTPESEDETKSFSKIHISTPQIHGTTSSDARTRTPLPAMPPKPEDQSNKKPQQNSPTPTSGKQPASASKEGSQSKSPRLAEAAPTPQKAKTFPTSTVPQPRSPLPKSNPTFRAAPAPPLPPPPPPPPLNTPFVRPPPLRLSRQLRPPHRFPLQSLPGPQSQSTQ</sequence>
<gene>
    <name evidence="3" type="ORF">D9611_008079</name>
</gene>
<reference evidence="3 4" key="1">
    <citation type="journal article" date="2020" name="ISME J.">
        <title>Uncovering the hidden diversity of litter-decomposition mechanisms in mushroom-forming fungi.</title>
        <authorList>
            <person name="Floudas D."/>
            <person name="Bentzer J."/>
            <person name="Ahren D."/>
            <person name="Johansson T."/>
            <person name="Persson P."/>
            <person name="Tunlid A."/>
        </authorList>
    </citation>
    <scope>NUCLEOTIDE SEQUENCE [LARGE SCALE GENOMIC DNA]</scope>
    <source>
        <strain evidence="3 4">CBS 175.51</strain>
    </source>
</reference>
<feature type="compositionally biased region" description="Polar residues" evidence="1">
    <location>
        <begin position="855"/>
        <end position="868"/>
    </location>
</feature>
<feature type="compositionally biased region" description="Pro residues" evidence="1">
    <location>
        <begin position="749"/>
        <end position="765"/>
    </location>
</feature>
<name>A0A8H5FCS6_9AGAR</name>
<feature type="region of interest" description="Disordered" evidence="1">
    <location>
        <begin position="1"/>
        <end position="73"/>
    </location>
</feature>
<evidence type="ECO:0000256" key="2">
    <source>
        <dbReference type="SAM" id="Phobius"/>
    </source>
</evidence>
<keyword evidence="4" id="KW-1185">Reference proteome</keyword>
<dbReference type="EMBL" id="JAACJK010000111">
    <property type="protein sequence ID" value="KAF5332084.1"/>
    <property type="molecule type" value="Genomic_DNA"/>
</dbReference>
<keyword evidence="2" id="KW-0472">Membrane</keyword>
<dbReference type="Proteomes" id="UP000541558">
    <property type="component" value="Unassembled WGS sequence"/>
</dbReference>
<feature type="compositionally biased region" description="Polar residues" evidence="1">
    <location>
        <begin position="732"/>
        <end position="742"/>
    </location>
</feature>
<feature type="compositionally biased region" description="Low complexity" evidence="1">
    <location>
        <begin position="175"/>
        <end position="206"/>
    </location>
</feature>
<proteinExistence type="predicted"/>
<evidence type="ECO:0000313" key="3">
    <source>
        <dbReference type="EMBL" id="KAF5332084.1"/>
    </source>
</evidence>
<accession>A0A8H5FCS6</accession>
<feature type="transmembrane region" description="Helical" evidence="2">
    <location>
        <begin position="580"/>
        <end position="607"/>
    </location>
</feature>
<feature type="region of interest" description="Disordered" evidence="1">
    <location>
        <begin position="817"/>
        <end position="1003"/>
    </location>
</feature>
<feature type="region of interest" description="Disordered" evidence="1">
    <location>
        <begin position="691"/>
        <end position="789"/>
    </location>
</feature>
<comment type="caution">
    <text evidence="3">The sequence shown here is derived from an EMBL/GenBank/DDBJ whole genome shotgun (WGS) entry which is preliminary data.</text>
</comment>
<feature type="region of interest" description="Disordered" evidence="1">
    <location>
        <begin position="219"/>
        <end position="304"/>
    </location>
</feature>
<feature type="compositionally biased region" description="Polar residues" evidence="1">
    <location>
        <begin position="219"/>
        <end position="228"/>
    </location>
</feature>
<feature type="compositionally biased region" description="Polar residues" evidence="1">
    <location>
        <begin position="1"/>
        <end position="12"/>
    </location>
</feature>
<keyword evidence="2" id="KW-1133">Transmembrane helix</keyword>
<feature type="transmembrane region" description="Helical" evidence="2">
    <location>
        <begin position="501"/>
        <end position="519"/>
    </location>
</feature>
<feature type="compositionally biased region" description="Low complexity" evidence="1">
    <location>
        <begin position="240"/>
        <end position="259"/>
    </location>
</feature>
<keyword evidence="2" id="KW-0812">Transmembrane</keyword>
<dbReference type="OrthoDB" id="3062801at2759"/>
<evidence type="ECO:0000313" key="4">
    <source>
        <dbReference type="Proteomes" id="UP000541558"/>
    </source>
</evidence>
<feature type="region of interest" description="Disordered" evidence="1">
    <location>
        <begin position="113"/>
        <end position="206"/>
    </location>
</feature>
<feature type="transmembrane region" description="Helical" evidence="2">
    <location>
        <begin position="531"/>
        <end position="551"/>
    </location>
</feature>
<organism evidence="3 4">
    <name type="scientific">Ephemerocybe angulata</name>
    <dbReference type="NCBI Taxonomy" id="980116"/>
    <lineage>
        <taxon>Eukaryota</taxon>
        <taxon>Fungi</taxon>
        <taxon>Dikarya</taxon>
        <taxon>Basidiomycota</taxon>
        <taxon>Agaricomycotina</taxon>
        <taxon>Agaricomycetes</taxon>
        <taxon>Agaricomycetidae</taxon>
        <taxon>Agaricales</taxon>
        <taxon>Agaricineae</taxon>
        <taxon>Psathyrellaceae</taxon>
        <taxon>Ephemerocybe</taxon>
    </lineage>
</organism>
<feature type="transmembrane region" description="Helical" evidence="2">
    <location>
        <begin position="627"/>
        <end position="654"/>
    </location>
</feature>
<evidence type="ECO:0000256" key="1">
    <source>
        <dbReference type="SAM" id="MobiDB-lite"/>
    </source>
</evidence>